<feature type="compositionally biased region" description="Polar residues" evidence="1">
    <location>
        <begin position="44"/>
        <end position="60"/>
    </location>
</feature>
<reference evidence="2" key="1">
    <citation type="submission" date="2021-02" db="EMBL/GenBank/DDBJ databases">
        <authorList>
            <person name="Dougan E. K."/>
            <person name="Rhodes N."/>
            <person name="Thang M."/>
            <person name="Chan C."/>
        </authorList>
    </citation>
    <scope>NUCLEOTIDE SEQUENCE</scope>
</reference>
<dbReference type="Proteomes" id="UP000654075">
    <property type="component" value="Unassembled WGS sequence"/>
</dbReference>
<dbReference type="EMBL" id="CAJNNV010000997">
    <property type="protein sequence ID" value="CAE8584060.1"/>
    <property type="molecule type" value="Genomic_DNA"/>
</dbReference>
<accession>A0A813DB98</accession>
<comment type="caution">
    <text evidence="2">The sequence shown here is derived from an EMBL/GenBank/DDBJ whole genome shotgun (WGS) entry which is preliminary data.</text>
</comment>
<feature type="compositionally biased region" description="Low complexity" evidence="1">
    <location>
        <begin position="62"/>
        <end position="82"/>
    </location>
</feature>
<name>A0A813DB98_POLGL</name>
<protein>
    <submittedName>
        <fullName evidence="2">Uncharacterized protein</fullName>
    </submittedName>
</protein>
<organism evidence="2 3">
    <name type="scientific">Polarella glacialis</name>
    <name type="common">Dinoflagellate</name>
    <dbReference type="NCBI Taxonomy" id="89957"/>
    <lineage>
        <taxon>Eukaryota</taxon>
        <taxon>Sar</taxon>
        <taxon>Alveolata</taxon>
        <taxon>Dinophyceae</taxon>
        <taxon>Suessiales</taxon>
        <taxon>Suessiaceae</taxon>
        <taxon>Polarella</taxon>
    </lineage>
</organism>
<gene>
    <name evidence="2" type="ORF">PGLA1383_LOCUS3004</name>
</gene>
<sequence length="136" mass="15451">MKTNFVNNATNETNEKQPCSFCKGKCFLNHADCRLQALLRASRSKPQQAKTASNMSSDWMDNNIDNNDNNNKQINNKNNNNNNNINNNINNECWCQCHPCRAKNGILECEVVDWITSRVKPRPGEVPNSQEQGPNL</sequence>
<proteinExistence type="predicted"/>
<feature type="region of interest" description="Disordered" evidence="1">
    <location>
        <begin position="42"/>
        <end position="82"/>
    </location>
</feature>
<keyword evidence="3" id="KW-1185">Reference proteome</keyword>
<evidence type="ECO:0000313" key="3">
    <source>
        <dbReference type="Proteomes" id="UP000654075"/>
    </source>
</evidence>
<evidence type="ECO:0000313" key="2">
    <source>
        <dbReference type="EMBL" id="CAE8584060.1"/>
    </source>
</evidence>
<evidence type="ECO:0000256" key="1">
    <source>
        <dbReference type="SAM" id="MobiDB-lite"/>
    </source>
</evidence>
<dbReference type="AlphaFoldDB" id="A0A813DB98"/>